<dbReference type="EC" id="6.3.4.19" evidence="7"/>
<dbReference type="InterPro" id="IPR012795">
    <property type="entry name" value="tRNA_Ile_lys_synt_N"/>
</dbReference>
<feature type="domain" description="tRNA(Ile)-lysidine/2-thiocytidine synthase N-terminal" evidence="10">
    <location>
        <begin position="14"/>
        <end position="194"/>
    </location>
</feature>
<comment type="subcellular location">
    <subcellularLocation>
        <location evidence="7">Cytoplasm</location>
    </subcellularLocation>
</comment>
<dbReference type="PANTHER" id="PTHR43033">
    <property type="entry name" value="TRNA(ILE)-LYSIDINE SYNTHASE-RELATED"/>
    <property type="match status" value="1"/>
</dbReference>
<evidence type="ECO:0000256" key="2">
    <source>
        <dbReference type="ARBA" id="ARBA00022598"/>
    </source>
</evidence>
<dbReference type="Pfam" id="PF01171">
    <property type="entry name" value="ATP_bind_3"/>
    <property type="match status" value="1"/>
</dbReference>
<dbReference type="Proteomes" id="UP001387100">
    <property type="component" value="Unassembled WGS sequence"/>
</dbReference>
<dbReference type="SUPFAM" id="SSF82829">
    <property type="entry name" value="MesJ substrate recognition domain-like"/>
    <property type="match status" value="1"/>
</dbReference>
<dbReference type="PROSITE" id="PS51257">
    <property type="entry name" value="PROKAR_LIPOPROTEIN"/>
    <property type="match status" value="1"/>
</dbReference>
<comment type="similarity">
    <text evidence="7">Belongs to the tRNA(Ile)-lysidine synthase family.</text>
</comment>
<feature type="region of interest" description="Disordered" evidence="8">
    <location>
        <begin position="340"/>
        <end position="369"/>
    </location>
</feature>
<comment type="caution">
    <text evidence="12">The sequence shown here is derived from an EMBL/GenBank/DDBJ whole genome shotgun (WGS) entry which is preliminary data.</text>
</comment>
<keyword evidence="1 7" id="KW-0963">Cytoplasm</keyword>
<reference evidence="12 13" key="1">
    <citation type="journal article" date="2017" name="Int. J. Syst. Evol. Microbiol.">
        <title>Pseudokineococcus basanitobsidens sp. nov., isolated from volcanic rock.</title>
        <authorList>
            <person name="Lee D.W."/>
            <person name="Park M.Y."/>
            <person name="Kim J.J."/>
            <person name="Kim B.S."/>
        </authorList>
    </citation>
    <scope>NUCLEOTIDE SEQUENCE [LARGE SCALE GENOMIC DNA]</scope>
    <source>
        <strain evidence="12 13">DSM 103726</strain>
    </source>
</reference>
<proteinExistence type="inferred from homology"/>
<dbReference type="GO" id="GO:0032267">
    <property type="term" value="F:tRNA(Ile)-lysidine synthase activity"/>
    <property type="evidence" value="ECO:0007669"/>
    <property type="project" value="UniProtKB-EC"/>
</dbReference>
<protein>
    <recommendedName>
        <fullName evidence="7">tRNA(Ile)-lysidine synthase</fullName>
        <ecNumber evidence="7">6.3.4.19</ecNumber>
    </recommendedName>
    <alternativeName>
        <fullName evidence="7">tRNA(Ile)-2-lysyl-cytidine synthase</fullName>
    </alternativeName>
    <alternativeName>
        <fullName evidence="7">tRNA(Ile)-lysidine synthetase</fullName>
    </alternativeName>
</protein>
<dbReference type="NCBIfam" id="TIGR02432">
    <property type="entry name" value="lysidine_TilS_N"/>
    <property type="match status" value="1"/>
</dbReference>
<comment type="catalytic activity">
    <reaction evidence="6 7">
        <text>cytidine(34) in tRNA(Ile2) + L-lysine + ATP = lysidine(34) in tRNA(Ile2) + AMP + diphosphate + H(+)</text>
        <dbReference type="Rhea" id="RHEA:43744"/>
        <dbReference type="Rhea" id="RHEA-COMP:10625"/>
        <dbReference type="Rhea" id="RHEA-COMP:10670"/>
        <dbReference type="ChEBI" id="CHEBI:15378"/>
        <dbReference type="ChEBI" id="CHEBI:30616"/>
        <dbReference type="ChEBI" id="CHEBI:32551"/>
        <dbReference type="ChEBI" id="CHEBI:33019"/>
        <dbReference type="ChEBI" id="CHEBI:82748"/>
        <dbReference type="ChEBI" id="CHEBI:83665"/>
        <dbReference type="ChEBI" id="CHEBI:456215"/>
        <dbReference type="EC" id="6.3.4.19"/>
    </reaction>
</comment>
<dbReference type="InterPro" id="IPR015262">
    <property type="entry name" value="tRNA_Ile_lys_synt_subst-bd"/>
</dbReference>
<feature type="compositionally biased region" description="Basic and acidic residues" evidence="8">
    <location>
        <begin position="186"/>
        <end position="204"/>
    </location>
</feature>
<dbReference type="InterPro" id="IPR014729">
    <property type="entry name" value="Rossmann-like_a/b/a_fold"/>
</dbReference>
<dbReference type="Pfam" id="PF09179">
    <property type="entry name" value="TilS"/>
    <property type="match status" value="1"/>
</dbReference>
<keyword evidence="2 7" id="KW-0436">Ligase</keyword>
<dbReference type="RefSeq" id="WP_339573538.1">
    <property type="nucleotide sequence ID" value="NZ_JBBIAA010000002.1"/>
</dbReference>
<evidence type="ECO:0000256" key="3">
    <source>
        <dbReference type="ARBA" id="ARBA00022694"/>
    </source>
</evidence>
<dbReference type="EMBL" id="JBBIAA010000002">
    <property type="protein sequence ID" value="MEJ5944146.1"/>
    <property type="molecule type" value="Genomic_DNA"/>
</dbReference>
<keyword evidence="9" id="KW-1133">Transmembrane helix</keyword>
<evidence type="ECO:0000256" key="1">
    <source>
        <dbReference type="ARBA" id="ARBA00022490"/>
    </source>
</evidence>
<keyword evidence="4 7" id="KW-0547">Nucleotide-binding</keyword>
<dbReference type="SUPFAM" id="SSF52402">
    <property type="entry name" value="Adenine nucleotide alpha hydrolases-like"/>
    <property type="match status" value="1"/>
</dbReference>
<dbReference type="Gene3D" id="1.20.59.20">
    <property type="match status" value="1"/>
</dbReference>
<evidence type="ECO:0000256" key="8">
    <source>
        <dbReference type="SAM" id="MobiDB-lite"/>
    </source>
</evidence>
<evidence type="ECO:0000256" key="9">
    <source>
        <dbReference type="SAM" id="Phobius"/>
    </source>
</evidence>
<evidence type="ECO:0000256" key="7">
    <source>
        <dbReference type="HAMAP-Rule" id="MF_01161"/>
    </source>
</evidence>
<feature type="region of interest" description="Disordered" evidence="8">
    <location>
        <begin position="186"/>
        <end position="205"/>
    </location>
</feature>
<evidence type="ECO:0000256" key="5">
    <source>
        <dbReference type="ARBA" id="ARBA00022840"/>
    </source>
</evidence>
<accession>A0ABU8RGK2</accession>
<evidence type="ECO:0000313" key="13">
    <source>
        <dbReference type="Proteomes" id="UP001387100"/>
    </source>
</evidence>
<comment type="function">
    <text evidence="7">Ligates lysine onto the cytidine present at position 34 of the AUA codon-specific tRNA(Ile) that contains the anticodon CAU, in an ATP-dependent manner. Cytidine is converted to lysidine, thus changing the amino acid specificity of the tRNA from methionine to isoleucine.</text>
</comment>
<keyword evidence="9" id="KW-0812">Transmembrane</keyword>
<evidence type="ECO:0000256" key="4">
    <source>
        <dbReference type="ARBA" id="ARBA00022741"/>
    </source>
</evidence>
<keyword evidence="13" id="KW-1185">Reference proteome</keyword>
<dbReference type="InterPro" id="IPR012094">
    <property type="entry name" value="tRNA_Ile_lys_synt"/>
</dbReference>
<dbReference type="HAMAP" id="MF_01161">
    <property type="entry name" value="tRNA_Ile_lys_synt"/>
    <property type="match status" value="1"/>
</dbReference>
<dbReference type="InterPro" id="IPR011063">
    <property type="entry name" value="TilS/TtcA_N"/>
</dbReference>
<feature type="domain" description="tRNA(Ile)-lysidine synthase substrate-binding" evidence="11">
    <location>
        <begin position="270"/>
        <end position="337"/>
    </location>
</feature>
<keyword evidence="9" id="KW-0472">Membrane</keyword>
<gene>
    <name evidence="7 12" type="primary">tilS</name>
    <name evidence="12" type="ORF">WDZ17_02410</name>
</gene>
<evidence type="ECO:0000313" key="12">
    <source>
        <dbReference type="EMBL" id="MEJ5944146.1"/>
    </source>
</evidence>
<sequence length="369" mass="36846">MGRDLDDLPAGALVLVGCSGGPDSLALAAGLAWWARGPRGGGRRRGGAVVVDHDLQEGSADVAARAAAACRGLGLDPVEVVRLDLPPGAGAGGGSGSGSGGPEARARAGRHAALAAAAAATGAAAVLLGHTRDDQAEQVLLSLARGSGARSLAGIPPRRGLLRRPLLDLPRATTRAACVALGLEPWHDPTNDDPREVAPQDPGRRRALVRASALPRLEADLGPGVAASLARSAALLREDADLLESLAAELLERASPPWVSSAGDVGEVVLAADVLAAGHPALRGRALHAAARRAGAPAGAVSAAHVEALDRLVTAWRGQGPTHLPGGVEARRACGRLLLAPAPADPAPPARTPQHLEGAATSGPSGPGR</sequence>
<evidence type="ECO:0000259" key="11">
    <source>
        <dbReference type="Pfam" id="PF09179"/>
    </source>
</evidence>
<comment type="domain">
    <text evidence="7">The N-terminal region contains the highly conserved SGGXDS motif, predicted to be a P-loop motif involved in ATP binding.</text>
</comment>
<feature type="transmembrane region" description="Helical" evidence="9">
    <location>
        <begin position="12"/>
        <end position="35"/>
    </location>
</feature>
<feature type="region of interest" description="Disordered" evidence="8">
    <location>
        <begin position="86"/>
        <end position="108"/>
    </location>
</feature>
<dbReference type="Gene3D" id="3.40.50.620">
    <property type="entry name" value="HUPs"/>
    <property type="match status" value="1"/>
</dbReference>
<evidence type="ECO:0000256" key="6">
    <source>
        <dbReference type="ARBA" id="ARBA00048539"/>
    </source>
</evidence>
<feature type="compositionally biased region" description="Gly residues" evidence="8">
    <location>
        <begin position="89"/>
        <end position="101"/>
    </location>
</feature>
<name>A0ABU8RGK2_9ACTN</name>
<dbReference type="PANTHER" id="PTHR43033:SF1">
    <property type="entry name" value="TRNA(ILE)-LYSIDINE SYNTHASE-RELATED"/>
    <property type="match status" value="1"/>
</dbReference>
<keyword evidence="3 7" id="KW-0819">tRNA processing</keyword>
<evidence type="ECO:0000259" key="10">
    <source>
        <dbReference type="Pfam" id="PF01171"/>
    </source>
</evidence>
<organism evidence="12 13">
    <name type="scientific">Pseudokineococcus basanitobsidens</name>
    <dbReference type="NCBI Taxonomy" id="1926649"/>
    <lineage>
        <taxon>Bacteria</taxon>
        <taxon>Bacillati</taxon>
        <taxon>Actinomycetota</taxon>
        <taxon>Actinomycetes</taxon>
        <taxon>Kineosporiales</taxon>
        <taxon>Kineosporiaceae</taxon>
        <taxon>Pseudokineococcus</taxon>
    </lineage>
</organism>
<keyword evidence="5 7" id="KW-0067">ATP-binding</keyword>
<feature type="binding site" evidence="7">
    <location>
        <begin position="19"/>
        <end position="24"/>
    </location>
    <ligand>
        <name>ATP</name>
        <dbReference type="ChEBI" id="CHEBI:30616"/>
    </ligand>
</feature>